<evidence type="ECO:0000313" key="2">
    <source>
        <dbReference type="EMBL" id="GAA1993177.1"/>
    </source>
</evidence>
<name>A0ABP5E832_9MICO</name>
<protein>
    <recommendedName>
        <fullName evidence="4">Peptidase S8/S53 domain-containing protein</fullName>
    </recommendedName>
</protein>
<keyword evidence="1" id="KW-0812">Transmembrane</keyword>
<dbReference type="InterPro" id="IPR036852">
    <property type="entry name" value="Peptidase_S8/S53_dom_sf"/>
</dbReference>
<accession>A0ABP5E832</accession>
<reference evidence="3" key="1">
    <citation type="journal article" date="2019" name="Int. J. Syst. Evol. Microbiol.">
        <title>The Global Catalogue of Microorganisms (GCM) 10K type strain sequencing project: providing services to taxonomists for standard genome sequencing and annotation.</title>
        <authorList>
            <consortium name="The Broad Institute Genomics Platform"/>
            <consortium name="The Broad Institute Genome Sequencing Center for Infectious Disease"/>
            <person name="Wu L."/>
            <person name="Ma J."/>
        </authorList>
    </citation>
    <scope>NUCLEOTIDE SEQUENCE [LARGE SCALE GENOMIC DNA]</scope>
    <source>
        <strain evidence="3">JCM 14902</strain>
    </source>
</reference>
<gene>
    <name evidence="2" type="ORF">GCM10009777_30930</name>
</gene>
<evidence type="ECO:0000313" key="3">
    <source>
        <dbReference type="Proteomes" id="UP001500326"/>
    </source>
</evidence>
<evidence type="ECO:0008006" key="4">
    <source>
        <dbReference type="Google" id="ProtNLM"/>
    </source>
</evidence>
<organism evidence="2 3">
    <name type="scientific">Microbacterium pumilum</name>
    <dbReference type="NCBI Taxonomy" id="344165"/>
    <lineage>
        <taxon>Bacteria</taxon>
        <taxon>Bacillati</taxon>
        <taxon>Actinomycetota</taxon>
        <taxon>Actinomycetes</taxon>
        <taxon>Micrococcales</taxon>
        <taxon>Microbacteriaceae</taxon>
        <taxon>Microbacterium</taxon>
    </lineage>
</organism>
<keyword evidence="1" id="KW-0472">Membrane</keyword>
<dbReference type="Proteomes" id="UP001500326">
    <property type="component" value="Unassembled WGS sequence"/>
</dbReference>
<evidence type="ECO:0000256" key="1">
    <source>
        <dbReference type="SAM" id="Phobius"/>
    </source>
</evidence>
<keyword evidence="3" id="KW-1185">Reference proteome</keyword>
<dbReference type="EMBL" id="BAAAOH010000001">
    <property type="protein sequence ID" value="GAA1993177.1"/>
    <property type="molecule type" value="Genomic_DNA"/>
</dbReference>
<feature type="transmembrane region" description="Helical" evidence="1">
    <location>
        <begin position="126"/>
        <end position="151"/>
    </location>
</feature>
<sequence>MERHERRGADRAGIAALVRAAHPDLDAENVINRIIQTAHPAAAATAVPDPLYGYGIVDAASAVTAEVPLVSANPMGSLEEWIRVYRRAQSDPLPVPTVRPVEVAPLPPADAAPRPASPLLPTRDTFVYGSLPLTLGTAAAILVALGVTAAVRRIRLASRTPSR</sequence>
<dbReference type="SUPFAM" id="SSF52743">
    <property type="entry name" value="Subtilisin-like"/>
    <property type="match status" value="1"/>
</dbReference>
<dbReference type="Gene3D" id="3.40.50.200">
    <property type="entry name" value="Peptidase S8/S53 domain"/>
    <property type="match status" value="1"/>
</dbReference>
<comment type="caution">
    <text evidence="2">The sequence shown here is derived from an EMBL/GenBank/DDBJ whole genome shotgun (WGS) entry which is preliminary data.</text>
</comment>
<proteinExistence type="predicted"/>
<keyword evidence="1" id="KW-1133">Transmembrane helix</keyword>